<dbReference type="EMBL" id="BBMS01000116">
    <property type="protein sequence ID" value="GAL30878.1"/>
    <property type="molecule type" value="Genomic_DNA"/>
</dbReference>
<dbReference type="Gene3D" id="1.10.10.10">
    <property type="entry name" value="Winged helix-like DNA-binding domain superfamily/Winged helix DNA-binding domain"/>
    <property type="match status" value="1"/>
</dbReference>
<dbReference type="Proteomes" id="UP000029223">
    <property type="component" value="Unassembled WGS sequence"/>
</dbReference>
<gene>
    <name evidence="2" type="ORF">JCM19239_1597</name>
</gene>
<sequence>MSITSQLRLFVDVVQQGSFAKAASLNSMDNSSLSKQIKKLEESLGVQLLNRSTVHSRLPQQERTFWQRRIN</sequence>
<protein>
    <submittedName>
        <fullName evidence="2">Transcriptional regulator LysR family</fullName>
    </submittedName>
</protein>
<keyword evidence="3" id="KW-1185">Reference proteome</keyword>
<reference evidence="3" key="1">
    <citation type="submission" date="2014-09" db="EMBL/GenBank/DDBJ databases">
        <title>Vibrio variabilis JCM 19239. (C206) whole genome shotgun sequence.</title>
        <authorList>
            <person name="Sawabe T."/>
            <person name="Meirelles P."/>
            <person name="Nakanishi M."/>
            <person name="Sayaka M."/>
            <person name="Hattori M."/>
            <person name="Ohkuma M."/>
        </authorList>
    </citation>
    <scope>NUCLEOTIDE SEQUENCE [LARGE SCALE GENOMIC DNA]</scope>
    <source>
        <strain evidence="3">JCM 19239</strain>
    </source>
</reference>
<dbReference type="PANTHER" id="PTHR30419:SF8">
    <property type="entry name" value="NITROGEN ASSIMILATION TRANSCRIPTIONAL ACTIVATOR-RELATED"/>
    <property type="match status" value="1"/>
</dbReference>
<comment type="caution">
    <text evidence="2">The sequence shown here is derived from an EMBL/GenBank/DDBJ whole genome shotgun (WGS) entry which is preliminary data.</text>
</comment>
<dbReference type="InterPro" id="IPR050950">
    <property type="entry name" value="HTH-type_LysR_regulators"/>
</dbReference>
<dbReference type="SUPFAM" id="SSF46785">
    <property type="entry name" value="Winged helix' DNA-binding domain"/>
    <property type="match status" value="1"/>
</dbReference>
<name>A0ABQ0JQ64_9VIBR</name>
<proteinExistence type="predicted"/>
<feature type="domain" description="HTH lysR-type" evidence="1">
    <location>
        <begin position="1"/>
        <end position="59"/>
    </location>
</feature>
<dbReference type="InterPro" id="IPR036388">
    <property type="entry name" value="WH-like_DNA-bd_sf"/>
</dbReference>
<evidence type="ECO:0000313" key="3">
    <source>
        <dbReference type="Proteomes" id="UP000029223"/>
    </source>
</evidence>
<evidence type="ECO:0000259" key="1">
    <source>
        <dbReference type="PROSITE" id="PS50931"/>
    </source>
</evidence>
<reference evidence="3" key="2">
    <citation type="submission" date="2014-09" db="EMBL/GenBank/DDBJ databases">
        <authorList>
            <consortium name="NBRP consortium"/>
            <person name="Sawabe T."/>
            <person name="Meirelles P."/>
            <person name="Nakanishi M."/>
            <person name="Sayaka M."/>
            <person name="Hattori M."/>
            <person name="Ohkuma M."/>
        </authorList>
    </citation>
    <scope>NUCLEOTIDE SEQUENCE [LARGE SCALE GENOMIC DNA]</scope>
    <source>
        <strain evidence="3">JCM 19239</strain>
    </source>
</reference>
<accession>A0ABQ0JQ64</accession>
<evidence type="ECO:0000313" key="2">
    <source>
        <dbReference type="EMBL" id="GAL30878.1"/>
    </source>
</evidence>
<organism evidence="2 3">
    <name type="scientific">Vibrio variabilis</name>
    <dbReference type="NCBI Taxonomy" id="990271"/>
    <lineage>
        <taxon>Bacteria</taxon>
        <taxon>Pseudomonadati</taxon>
        <taxon>Pseudomonadota</taxon>
        <taxon>Gammaproteobacteria</taxon>
        <taxon>Vibrionales</taxon>
        <taxon>Vibrionaceae</taxon>
        <taxon>Vibrio</taxon>
    </lineage>
</organism>
<dbReference type="PANTHER" id="PTHR30419">
    <property type="entry name" value="HTH-TYPE TRANSCRIPTIONAL REGULATOR YBHD"/>
    <property type="match status" value="1"/>
</dbReference>
<dbReference type="InterPro" id="IPR036390">
    <property type="entry name" value="WH_DNA-bd_sf"/>
</dbReference>
<dbReference type="Pfam" id="PF00126">
    <property type="entry name" value="HTH_1"/>
    <property type="match status" value="1"/>
</dbReference>
<dbReference type="PROSITE" id="PS50931">
    <property type="entry name" value="HTH_LYSR"/>
    <property type="match status" value="1"/>
</dbReference>
<dbReference type="InterPro" id="IPR000847">
    <property type="entry name" value="LysR_HTH_N"/>
</dbReference>